<keyword evidence="1" id="KW-0812">Transmembrane</keyword>
<keyword evidence="1" id="KW-0472">Membrane</keyword>
<evidence type="ECO:0000256" key="1">
    <source>
        <dbReference type="SAM" id="Phobius"/>
    </source>
</evidence>
<feature type="transmembrane region" description="Helical" evidence="1">
    <location>
        <begin position="62"/>
        <end position="81"/>
    </location>
</feature>
<dbReference type="OrthoDB" id="205887at2157"/>
<keyword evidence="3" id="KW-1185">Reference proteome</keyword>
<gene>
    <name evidence="2" type="ORF">D8Y22_13640</name>
</gene>
<dbReference type="RefSeq" id="WP_141465235.1">
    <property type="nucleotide sequence ID" value="NZ_RBZW01000034.1"/>
</dbReference>
<reference evidence="2 3" key="1">
    <citation type="submission" date="2018-10" db="EMBL/GenBank/DDBJ databases">
        <title>Natronolimnobius sp. XQ-INN 246 isolated from Inner Mongolia Autonomous Region of China.</title>
        <authorList>
            <person name="Xue Q."/>
        </authorList>
    </citation>
    <scope>NUCLEOTIDE SEQUENCE [LARGE SCALE GENOMIC DNA]</scope>
    <source>
        <strain evidence="2 3">XQ-INN 246</strain>
    </source>
</reference>
<sequence>MIDYYDKIIVAIAGSLLGGAFLGLLTGLGFQTGLFIGTLIATLFVYHAIFRNPPLPTTDPRVAATAIVWHAFLVVIAATAFF</sequence>
<dbReference type="EMBL" id="RBZW01000034">
    <property type="protein sequence ID" value="THE64317.1"/>
    <property type="molecule type" value="Genomic_DNA"/>
</dbReference>
<keyword evidence="1" id="KW-1133">Transmembrane helix</keyword>
<dbReference type="Pfam" id="PF26047">
    <property type="entry name" value="DUF8015"/>
    <property type="match status" value="1"/>
</dbReference>
<accession>A0A4V3VL50</accession>
<evidence type="ECO:0000313" key="3">
    <source>
        <dbReference type="Proteomes" id="UP000318864"/>
    </source>
</evidence>
<comment type="caution">
    <text evidence="2">The sequence shown here is derived from an EMBL/GenBank/DDBJ whole genome shotgun (WGS) entry which is preliminary data.</text>
</comment>
<feature type="transmembrane region" description="Helical" evidence="1">
    <location>
        <begin position="7"/>
        <end position="26"/>
    </location>
</feature>
<feature type="transmembrane region" description="Helical" evidence="1">
    <location>
        <begin position="32"/>
        <end position="50"/>
    </location>
</feature>
<dbReference type="AlphaFoldDB" id="A0A4V3VL50"/>
<evidence type="ECO:0000313" key="2">
    <source>
        <dbReference type="EMBL" id="THE64317.1"/>
    </source>
</evidence>
<name>A0A4V3VL50_9EURY</name>
<proteinExistence type="predicted"/>
<protein>
    <submittedName>
        <fullName evidence="2">Uncharacterized protein</fullName>
    </submittedName>
</protein>
<organism evidence="2 3">
    <name type="scientific">Salinadaptatus halalkaliphilus</name>
    <dbReference type="NCBI Taxonomy" id="2419781"/>
    <lineage>
        <taxon>Archaea</taxon>
        <taxon>Methanobacteriati</taxon>
        <taxon>Methanobacteriota</taxon>
        <taxon>Stenosarchaea group</taxon>
        <taxon>Halobacteria</taxon>
        <taxon>Halobacteriales</taxon>
        <taxon>Natrialbaceae</taxon>
        <taxon>Salinadaptatus</taxon>
    </lineage>
</organism>
<dbReference type="Proteomes" id="UP000318864">
    <property type="component" value="Unassembled WGS sequence"/>
</dbReference>
<dbReference type="InterPro" id="IPR058328">
    <property type="entry name" value="DUF8015"/>
</dbReference>